<evidence type="ECO:0000313" key="4">
    <source>
        <dbReference type="Proteomes" id="UP000832041"/>
    </source>
</evidence>
<feature type="transmembrane region" description="Helical" evidence="1">
    <location>
        <begin position="12"/>
        <end position="36"/>
    </location>
</feature>
<evidence type="ECO:0000313" key="3">
    <source>
        <dbReference type="EMBL" id="UPT22869.1"/>
    </source>
</evidence>
<dbReference type="EMBL" id="CP051627">
    <property type="protein sequence ID" value="UPT22869.1"/>
    <property type="molecule type" value="Genomic_DNA"/>
</dbReference>
<evidence type="ECO:0000256" key="1">
    <source>
        <dbReference type="SAM" id="Phobius"/>
    </source>
</evidence>
<keyword evidence="1" id="KW-0812">Transmembrane</keyword>
<keyword evidence="1" id="KW-1133">Transmembrane helix</keyword>
<dbReference type="RefSeq" id="WP_248591373.1">
    <property type="nucleotide sequence ID" value="NZ_BAABEB010000011.1"/>
</dbReference>
<feature type="domain" description="DUF3592" evidence="2">
    <location>
        <begin position="49"/>
        <end position="118"/>
    </location>
</feature>
<reference evidence="3 4" key="1">
    <citation type="submission" date="2020-04" db="EMBL/GenBank/DDBJ databases">
        <title>Thermobifida alba genome sequencing and assembly.</title>
        <authorList>
            <person name="Luzics S."/>
            <person name="Horvath B."/>
            <person name="Nagy I."/>
            <person name="Toth A."/>
            <person name="Nagy I."/>
            <person name="Kukolya J."/>
        </authorList>
    </citation>
    <scope>NUCLEOTIDE SEQUENCE [LARGE SCALE GENOMIC DNA]</scope>
    <source>
        <strain evidence="3 4">DSM 43795</strain>
    </source>
</reference>
<proteinExistence type="predicted"/>
<accession>A0ABY4L635</accession>
<organism evidence="3 4">
    <name type="scientific">Thermobifida alba</name>
    <name type="common">Thermomonospora alba</name>
    <dbReference type="NCBI Taxonomy" id="53522"/>
    <lineage>
        <taxon>Bacteria</taxon>
        <taxon>Bacillati</taxon>
        <taxon>Actinomycetota</taxon>
        <taxon>Actinomycetes</taxon>
        <taxon>Streptosporangiales</taxon>
        <taxon>Nocardiopsidaceae</taxon>
        <taxon>Thermobifida</taxon>
    </lineage>
</organism>
<evidence type="ECO:0000259" key="2">
    <source>
        <dbReference type="Pfam" id="PF12158"/>
    </source>
</evidence>
<dbReference type="Pfam" id="PF12158">
    <property type="entry name" value="DUF3592"/>
    <property type="match status" value="1"/>
</dbReference>
<dbReference type="Proteomes" id="UP000832041">
    <property type="component" value="Chromosome"/>
</dbReference>
<gene>
    <name evidence="3" type="ORF">FOF52_19550</name>
</gene>
<sequence length="158" mass="16839">MKSSFDSSGSPRGIGSLVLGGAGAVLLLLGVVFVLVGGADYTDYTGRADAVVVERDVDHRRSPNGSRRSEVDVYVSYRTEDGTQVEHAELGGLNPSEHEEGERLQIAYHPDRPGDPVTVRSTEEGAFHVFRVLGAVLAAVGAGLVVWAAVLFLRSRFS</sequence>
<feature type="transmembrane region" description="Helical" evidence="1">
    <location>
        <begin position="129"/>
        <end position="153"/>
    </location>
</feature>
<protein>
    <submittedName>
        <fullName evidence="3">DUF3592 domain-containing protein</fullName>
    </submittedName>
</protein>
<dbReference type="InterPro" id="IPR021994">
    <property type="entry name" value="DUF3592"/>
</dbReference>
<keyword evidence="1" id="KW-0472">Membrane</keyword>
<keyword evidence="4" id="KW-1185">Reference proteome</keyword>
<name>A0ABY4L635_THEAE</name>